<name>A0ABP1CKI2_9APHY</name>
<gene>
    <name evidence="4" type="ORF">GFSPODELE1_LOCUS1082</name>
</gene>
<protein>
    <recommendedName>
        <fullName evidence="3">Rho-GAP domain-containing protein</fullName>
    </recommendedName>
</protein>
<evidence type="ECO:0000313" key="5">
    <source>
        <dbReference type="Proteomes" id="UP001497453"/>
    </source>
</evidence>
<keyword evidence="1" id="KW-0343">GTPase activation</keyword>
<sequence>MSTSSEIPPSARPSTSEPPNGPIPLFDNQLRLLSDSYLSFFQERRKIEETYIDSLKKLHNKASTIDSYLDDRSEPSTSRNVWAEVRDNVASELQGREAFVSALTADVINPLTSLKETQERIRKRIRDDLKDAITAHTDYVENVYPKLKRTYLKKSQDVEDYKAAAAAERAPLSPTLSADHHQNNSTSPKSGLTRPVVTSPQPLRPLERRASGSVATTRNRSPSSSTAFHDLAHQGKKQLNQLMTFLDKGNMKETLAGRSDNALRSVRAKREADEAGKLCSCFWRDAHVIHFVADKEYRKGVHWLETLRLRRVKILESGYHSLESFMRDASSALKSVLRIYMDTLLATATSQVQMCSRIALFIDRINPERDASVVSLHIPQLLAGASPKPQYYYNYTVGECRDLIFGVTLVDYATSRGLQEGEVPKIVKICINEIEERGMDAEGIYRVSGRHAAVQELQHKIERNEMAFQFHAPHDDVYAVASLLKLYLRGLPEPVFKFPLQDRIQHTGDLEEHISNDFQLLRSKIRRLPPVHQATLKAIVEHLARVAARSEKNKMDPKNLAIVFGSVIFGEDDLPKSGDLMSVQSWKDTLMEDLITHASILFQSNQSPPLPSAPLGEPAPAPTYGSSHTKVAQVPPPLPPRSPSPRKQPEFVVPPLPPRVQQQQQQQQQQEQQPSSPSPEDFTPQLPPRPTNSIHPSLRSGPMSALPLRQSLPPASKSSSHFDENIPFAQPSATATPSVQPPTPVSSPPSQNASVPPSPSRSLHRRAPTALPLPSPWSDRDTFNSTPNSSYAPTLASAGNSLGTFDQSESPPTTSIPVTEEEEDEPEPEPISPPSSSSTFESAQSAKSTSPTQLESKQPANGTPPLPPRRSPSRSVAATSARPSTPTVDGGSHSRKPSSGSTR</sequence>
<dbReference type="Pfam" id="PF00620">
    <property type="entry name" value="RhoGAP"/>
    <property type="match status" value="1"/>
</dbReference>
<feature type="region of interest" description="Disordered" evidence="2">
    <location>
        <begin position="1"/>
        <end position="25"/>
    </location>
</feature>
<feature type="compositionally biased region" description="Polar residues" evidence="2">
    <location>
        <begin position="183"/>
        <end position="201"/>
    </location>
</feature>
<dbReference type="Proteomes" id="UP001497453">
    <property type="component" value="Chromosome 1"/>
</dbReference>
<dbReference type="EMBL" id="OZ037944">
    <property type="protein sequence ID" value="CAL1696190.1"/>
    <property type="molecule type" value="Genomic_DNA"/>
</dbReference>
<feature type="compositionally biased region" description="Polar residues" evidence="2">
    <location>
        <begin position="843"/>
        <end position="861"/>
    </location>
</feature>
<dbReference type="Gene3D" id="1.20.1270.60">
    <property type="entry name" value="Arfaptin homology (AH) domain/BAR domain"/>
    <property type="match status" value="1"/>
</dbReference>
<accession>A0ABP1CKI2</accession>
<organism evidence="4 5">
    <name type="scientific">Somion occarium</name>
    <dbReference type="NCBI Taxonomy" id="3059160"/>
    <lineage>
        <taxon>Eukaryota</taxon>
        <taxon>Fungi</taxon>
        <taxon>Dikarya</taxon>
        <taxon>Basidiomycota</taxon>
        <taxon>Agaricomycotina</taxon>
        <taxon>Agaricomycetes</taxon>
        <taxon>Polyporales</taxon>
        <taxon>Cerrenaceae</taxon>
        <taxon>Somion</taxon>
    </lineage>
</organism>
<dbReference type="InterPro" id="IPR000198">
    <property type="entry name" value="RhoGAP_dom"/>
</dbReference>
<dbReference type="InterPro" id="IPR001060">
    <property type="entry name" value="FCH_dom"/>
</dbReference>
<feature type="compositionally biased region" description="Low complexity" evidence="2">
    <location>
        <begin position="873"/>
        <end position="887"/>
    </location>
</feature>
<feature type="region of interest" description="Disordered" evidence="2">
    <location>
        <begin position="165"/>
        <end position="228"/>
    </location>
</feature>
<keyword evidence="5" id="KW-1185">Reference proteome</keyword>
<dbReference type="Gene3D" id="1.10.555.10">
    <property type="entry name" value="Rho GTPase activation protein"/>
    <property type="match status" value="1"/>
</dbReference>
<feature type="domain" description="Rho-GAP" evidence="3">
    <location>
        <begin position="407"/>
        <end position="602"/>
    </location>
</feature>
<dbReference type="InterPro" id="IPR008936">
    <property type="entry name" value="Rho_GTPase_activation_prot"/>
</dbReference>
<evidence type="ECO:0000256" key="1">
    <source>
        <dbReference type="ARBA" id="ARBA00022468"/>
    </source>
</evidence>
<feature type="compositionally biased region" description="Low complexity" evidence="2">
    <location>
        <begin position="661"/>
        <end position="680"/>
    </location>
</feature>
<dbReference type="SUPFAM" id="SSF103657">
    <property type="entry name" value="BAR/IMD domain-like"/>
    <property type="match status" value="1"/>
</dbReference>
<dbReference type="InterPro" id="IPR050729">
    <property type="entry name" value="Rho-GAP"/>
</dbReference>
<evidence type="ECO:0000313" key="4">
    <source>
        <dbReference type="EMBL" id="CAL1696190.1"/>
    </source>
</evidence>
<feature type="compositionally biased region" description="Polar residues" evidence="2">
    <location>
        <begin position="1"/>
        <end position="18"/>
    </location>
</feature>
<dbReference type="SUPFAM" id="SSF48350">
    <property type="entry name" value="GTPase activation domain, GAP"/>
    <property type="match status" value="1"/>
</dbReference>
<dbReference type="SMART" id="SM00324">
    <property type="entry name" value="RhoGAP"/>
    <property type="match status" value="1"/>
</dbReference>
<evidence type="ECO:0000259" key="3">
    <source>
        <dbReference type="PROSITE" id="PS50238"/>
    </source>
</evidence>
<evidence type="ECO:0000256" key="2">
    <source>
        <dbReference type="SAM" id="MobiDB-lite"/>
    </source>
</evidence>
<dbReference type="PANTHER" id="PTHR23176">
    <property type="entry name" value="RHO/RAC/CDC GTPASE-ACTIVATING PROTEIN"/>
    <property type="match status" value="1"/>
</dbReference>
<dbReference type="PANTHER" id="PTHR23176:SF134">
    <property type="entry name" value="RHO-TYPE GTPASE-ACTIVATING PROTEIN"/>
    <property type="match status" value="1"/>
</dbReference>
<feature type="compositionally biased region" description="Polar residues" evidence="2">
    <location>
        <begin position="783"/>
        <end position="813"/>
    </location>
</feature>
<feature type="compositionally biased region" description="Acidic residues" evidence="2">
    <location>
        <begin position="819"/>
        <end position="828"/>
    </location>
</feature>
<dbReference type="InterPro" id="IPR027267">
    <property type="entry name" value="AH/BAR_dom_sf"/>
</dbReference>
<feature type="region of interest" description="Disordered" evidence="2">
    <location>
        <begin position="606"/>
        <end position="903"/>
    </location>
</feature>
<feature type="compositionally biased region" description="Pro residues" evidence="2">
    <location>
        <begin position="608"/>
        <end position="621"/>
    </location>
</feature>
<reference evidence="5" key="1">
    <citation type="submission" date="2024-04" db="EMBL/GenBank/DDBJ databases">
        <authorList>
            <person name="Shaw F."/>
            <person name="Minotto A."/>
        </authorList>
    </citation>
    <scope>NUCLEOTIDE SEQUENCE [LARGE SCALE GENOMIC DNA]</scope>
</reference>
<dbReference type="PROSITE" id="PS50238">
    <property type="entry name" value="RHOGAP"/>
    <property type="match status" value="1"/>
</dbReference>
<dbReference type="Pfam" id="PF00611">
    <property type="entry name" value="FCH"/>
    <property type="match status" value="1"/>
</dbReference>
<proteinExistence type="predicted"/>
<feature type="compositionally biased region" description="Polar residues" evidence="2">
    <location>
        <begin position="213"/>
        <end position="227"/>
    </location>
</feature>
<feature type="compositionally biased region" description="Pro residues" evidence="2">
    <location>
        <begin position="634"/>
        <end position="643"/>
    </location>
</feature>